<comment type="caution">
    <text evidence="1">The sequence shown here is derived from an EMBL/GenBank/DDBJ whole genome shotgun (WGS) entry which is preliminary data.</text>
</comment>
<evidence type="ECO:0000313" key="1">
    <source>
        <dbReference type="EMBL" id="KNZ59150.1"/>
    </source>
</evidence>
<keyword evidence="2" id="KW-1185">Reference proteome</keyword>
<gene>
    <name evidence="1" type="ORF">VP01_1794g3</name>
</gene>
<protein>
    <submittedName>
        <fullName evidence="1">Uncharacterized protein</fullName>
    </submittedName>
</protein>
<dbReference type="Proteomes" id="UP000037035">
    <property type="component" value="Unassembled WGS sequence"/>
</dbReference>
<sequence length="167" mass="19361">MDLKLSSLVHLTLLKSGKIHRNVSLHHCSPIQVYEVSNTKLTDHISTASLEFYFQQGKELRVRAVFNQVEGWNTFIFAGTGFRKSRIPKLYHMKMIVSKFVVVIFVLNPLVSLADNQALEKFKAEIILKIKMFQEDYYSLEFQNLLALILVDEEHMKLHKKLAQLPT</sequence>
<organism evidence="1 2">
    <name type="scientific">Puccinia sorghi</name>
    <dbReference type="NCBI Taxonomy" id="27349"/>
    <lineage>
        <taxon>Eukaryota</taxon>
        <taxon>Fungi</taxon>
        <taxon>Dikarya</taxon>
        <taxon>Basidiomycota</taxon>
        <taxon>Pucciniomycotina</taxon>
        <taxon>Pucciniomycetes</taxon>
        <taxon>Pucciniales</taxon>
        <taxon>Pucciniaceae</taxon>
        <taxon>Puccinia</taxon>
    </lineage>
</organism>
<evidence type="ECO:0000313" key="2">
    <source>
        <dbReference type="Proteomes" id="UP000037035"/>
    </source>
</evidence>
<accession>A0A0L6VGB7</accession>
<dbReference type="STRING" id="27349.A0A0L6VGB7"/>
<dbReference type="EMBL" id="LAVV01006608">
    <property type="protein sequence ID" value="KNZ59150.1"/>
    <property type="molecule type" value="Genomic_DNA"/>
</dbReference>
<dbReference type="AlphaFoldDB" id="A0A0L6VGB7"/>
<reference evidence="1 2" key="1">
    <citation type="submission" date="2015-08" db="EMBL/GenBank/DDBJ databases">
        <title>Next Generation Sequencing and Analysis of the Genome of Puccinia sorghi L Schw, the Causal Agent of Maize Common Rust.</title>
        <authorList>
            <person name="Rochi L."/>
            <person name="Burguener G."/>
            <person name="Darino M."/>
            <person name="Turjanski A."/>
            <person name="Kreff E."/>
            <person name="Dieguez M.J."/>
            <person name="Sacco F."/>
        </authorList>
    </citation>
    <scope>NUCLEOTIDE SEQUENCE [LARGE SCALE GENOMIC DNA]</scope>
    <source>
        <strain evidence="1 2">RO10H11247</strain>
    </source>
</reference>
<feature type="non-terminal residue" evidence="1">
    <location>
        <position position="167"/>
    </location>
</feature>
<proteinExistence type="predicted"/>
<name>A0A0L6VGB7_9BASI</name>
<dbReference type="VEuPathDB" id="FungiDB:VP01_1794g3"/>